<feature type="domain" description="MADF" evidence="2">
    <location>
        <begin position="15"/>
        <end position="92"/>
    </location>
</feature>
<comment type="caution">
    <text evidence="3">The sequence shown here is derived from an EMBL/GenBank/DDBJ whole genome shotgun (WGS) entry which is preliminary data.</text>
</comment>
<evidence type="ECO:0000259" key="2">
    <source>
        <dbReference type="PROSITE" id="PS51029"/>
    </source>
</evidence>
<evidence type="ECO:0000313" key="3">
    <source>
        <dbReference type="EMBL" id="KAL0831488.1"/>
    </source>
</evidence>
<feature type="compositionally biased region" description="Basic and acidic residues" evidence="1">
    <location>
        <begin position="149"/>
        <end position="183"/>
    </location>
</feature>
<dbReference type="EMBL" id="JBEDNZ010000012">
    <property type="protein sequence ID" value="KAL0831488.1"/>
    <property type="molecule type" value="Genomic_DNA"/>
</dbReference>
<evidence type="ECO:0000313" key="4">
    <source>
        <dbReference type="Proteomes" id="UP001549921"/>
    </source>
</evidence>
<gene>
    <name evidence="3" type="ORF">ABMA28_002285</name>
</gene>
<organism evidence="3 4">
    <name type="scientific">Loxostege sticticalis</name>
    <name type="common">Beet webworm moth</name>
    <dbReference type="NCBI Taxonomy" id="481309"/>
    <lineage>
        <taxon>Eukaryota</taxon>
        <taxon>Metazoa</taxon>
        <taxon>Ecdysozoa</taxon>
        <taxon>Arthropoda</taxon>
        <taxon>Hexapoda</taxon>
        <taxon>Insecta</taxon>
        <taxon>Pterygota</taxon>
        <taxon>Neoptera</taxon>
        <taxon>Endopterygota</taxon>
        <taxon>Lepidoptera</taxon>
        <taxon>Glossata</taxon>
        <taxon>Ditrysia</taxon>
        <taxon>Pyraloidea</taxon>
        <taxon>Crambidae</taxon>
        <taxon>Pyraustinae</taxon>
        <taxon>Loxostege</taxon>
    </lineage>
</organism>
<accession>A0ABD0T321</accession>
<evidence type="ECO:0000256" key="1">
    <source>
        <dbReference type="SAM" id="MobiDB-lite"/>
    </source>
</evidence>
<dbReference type="Pfam" id="PF10545">
    <property type="entry name" value="MADF_DNA_bdg"/>
    <property type="match status" value="1"/>
</dbReference>
<name>A0ABD0T321_LOXSC</name>
<dbReference type="SMART" id="SM00595">
    <property type="entry name" value="MADF"/>
    <property type="match status" value="1"/>
</dbReference>
<reference evidence="3 4" key="1">
    <citation type="submission" date="2024-06" db="EMBL/GenBank/DDBJ databases">
        <title>A chromosome-level genome assembly of beet webworm, Loxostege sticticalis.</title>
        <authorList>
            <person name="Zhang Y."/>
        </authorList>
    </citation>
    <scope>NUCLEOTIDE SEQUENCE [LARGE SCALE GENOMIC DNA]</scope>
    <source>
        <strain evidence="3">AQ028</strain>
        <tissue evidence="3">Male pupae</tissue>
    </source>
</reference>
<dbReference type="Proteomes" id="UP001549921">
    <property type="component" value="Unassembled WGS sequence"/>
</dbReference>
<dbReference type="AlphaFoldDB" id="A0ABD0T321"/>
<dbReference type="InterPro" id="IPR006578">
    <property type="entry name" value="MADF-dom"/>
</dbReference>
<protein>
    <recommendedName>
        <fullName evidence="2">MADF domain-containing protein</fullName>
    </recommendedName>
</protein>
<sequence>MSKTYIREWSENELKIIEAVKQYPAIYKRNFGKKPARIDSWTAVTKKTGLPEAFCRRTWKIMRNSYIRARREKHAPSKFQDSTLNFIASEVDIKKKSKLKRKNKIVKTANTTKENLTISTIKTENAIDEDDDSSEHDKEITFDIESVEQSDRSSSDESVEPEFKIDIIRTHPMDTSQKTDKTKLKVYGSQQENDKNTNKSHETEDQSRFSSDESVDFKIDIIESHPMDSSQETDETKTSESQPVNYNKPNRPRRLVHSIKFEEPEITDTQIHTNDISKLESIKSEPIDIPTEDVGCEPISTTKIQVPTGSNFIDTLPNFSNINVKSEPMSIQTEDTPVLPCKEINQFFSDLSSYISSKFSMEKQEDIQLRICSLLTSEELEEFKQVMQAK</sequence>
<feature type="compositionally biased region" description="Basic and acidic residues" evidence="1">
    <location>
        <begin position="192"/>
        <end position="226"/>
    </location>
</feature>
<feature type="region of interest" description="Disordered" evidence="1">
    <location>
        <begin position="143"/>
        <end position="251"/>
    </location>
</feature>
<feature type="compositionally biased region" description="Polar residues" evidence="1">
    <location>
        <begin position="239"/>
        <end position="248"/>
    </location>
</feature>
<proteinExistence type="predicted"/>
<dbReference type="PROSITE" id="PS51029">
    <property type="entry name" value="MADF"/>
    <property type="match status" value="1"/>
</dbReference>